<reference evidence="2" key="1">
    <citation type="submission" date="2013-10" db="EMBL/GenBank/DDBJ databases">
        <title>Genomic analysis of the causative agents of coccidiosis in chickens.</title>
        <authorList>
            <person name="Reid A.J."/>
            <person name="Blake D."/>
            <person name="Billington K."/>
            <person name="Browne H."/>
            <person name="Dunn M."/>
            <person name="Hung S."/>
            <person name="Kawahara F."/>
            <person name="Miranda-Saavedra D."/>
            <person name="Mourier T."/>
            <person name="Nagra H."/>
            <person name="Otto T.D."/>
            <person name="Rawlings N."/>
            <person name="Sanchez A."/>
            <person name="Sanders M."/>
            <person name="Subramaniam C."/>
            <person name="Tay Y."/>
            <person name="Dear P."/>
            <person name="Doerig C."/>
            <person name="Gruber A."/>
            <person name="Parkinson J."/>
            <person name="Shirley M."/>
            <person name="Wan K.L."/>
            <person name="Berriman M."/>
            <person name="Tomley F."/>
            <person name="Pain A."/>
        </authorList>
    </citation>
    <scope>NUCLEOTIDE SEQUENCE [LARGE SCALE GENOMIC DNA]</scope>
    <source>
        <strain evidence="2">Weybridge</strain>
    </source>
</reference>
<gene>
    <name evidence="2" type="ORF">EMWEY_00016590</name>
</gene>
<feature type="compositionally biased region" description="Polar residues" evidence="1">
    <location>
        <begin position="69"/>
        <end position="85"/>
    </location>
</feature>
<organism evidence="2 3">
    <name type="scientific">Eimeria maxima</name>
    <name type="common">Coccidian parasite</name>
    <dbReference type="NCBI Taxonomy" id="5804"/>
    <lineage>
        <taxon>Eukaryota</taxon>
        <taxon>Sar</taxon>
        <taxon>Alveolata</taxon>
        <taxon>Apicomplexa</taxon>
        <taxon>Conoidasida</taxon>
        <taxon>Coccidia</taxon>
        <taxon>Eucoccidiorida</taxon>
        <taxon>Eimeriorina</taxon>
        <taxon>Eimeriidae</taxon>
        <taxon>Eimeria</taxon>
    </lineage>
</organism>
<evidence type="ECO:0000313" key="3">
    <source>
        <dbReference type="Proteomes" id="UP000030763"/>
    </source>
</evidence>
<dbReference type="EMBL" id="HG719723">
    <property type="protein sequence ID" value="CDJ58568.1"/>
    <property type="molecule type" value="Genomic_DNA"/>
</dbReference>
<dbReference type="VEuPathDB" id="ToxoDB:EMWEY_00016590"/>
<name>U6M691_EIMMA</name>
<feature type="compositionally biased region" description="Polar residues" evidence="1">
    <location>
        <begin position="112"/>
        <end position="152"/>
    </location>
</feature>
<feature type="region of interest" description="Disordered" evidence="1">
    <location>
        <begin position="103"/>
        <end position="202"/>
    </location>
</feature>
<evidence type="ECO:0000256" key="1">
    <source>
        <dbReference type="SAM" id="MobiDB-lite"/>
    </source>
</evidence>
<dbReference type="OrthoDB" id="10571974at2759"/>
<feature type="region of interest" description="Disordered" evidence="1">
    <location>
        <begin position="1"/>
        <end position="85"/>
    </location>
</feature>
<protein>
    <submittedName>
        <fullName evidence="2">Uncharacterized protein</fullName>
    </submittedName>
</protein>
<dbReference type="GeneID" id="25335645"/>
<evidence type="ECO:0000313" key="2">
    <source>
        <dbReference type="EMBL" id="CDJ58568.1"/>
    </source>
</evidence>
<reference evidence="2" key="2">
    <citation type="submission" date="2013-10" db="EMBL/GenBank/DDBJ databases">
        <authorList>
            <person name="Aslett M."/>
        </authorList>
    </citation>
    <scope>NUCLEOTIDE SEQUENCE [LARGE SCALE GENOMIC DNA]</scope>
    <source>
        <strain evidence="2">Weybridge</strain>
    </source>
</reference>
<feature type="compositionally biased region" description="Basic and acidic residues" evidence="1">
    <location>
        <begin position="9"/>
        <end position="25"/>
    </location>
</feature>
<sequence>MGPRRKKRTLTEAERQARRNTESRRAYQFQGTRHRPSDESFSESEEGHSTIEDSDSFGEGKSKADAVAQATNIVRHTGQQAPASHNMYSTAYDLVMGKVHDFEISDDESDVNEPSSQTARPTISDQHPSASSSLATSGINNAESDETLTGRQTSASSTTEPSRTPTRKTVVVASVHQPPAPQADGDHMHSPAASPSAFGNNGAVADERFADAISEEASASSHGRPHRLSVTTDTSSMPSGTAQQHEFTGEKHDSLSDLVSKGVGSELLNCIELPLGYQELDSKVDVFCNRIKKRGIRYPNHPTQTACRKNAKHVATQLRRVYEDCNESIYSQRSHPHPATPSTCLTTPLDFMNH</sequence>
<dbReference type="RefSeq" id="XP_013335216.1">
    <property type="nucleotide sequence ID" value="XM_013479762.1"/>
</dbReference>
<dbReference type="Proteomes" id="UP000030763">
    <property type="component" value="Unassembled WGS sequence"/>
</dbReference>
<feature type="compositionally biased region" description="Polar residues" evidence="1">
    <location>
        <begin position="229"/>
        <end position="246"/>
    </location>
</feature>
<proteinExistence type="predicted"/>
<accession>U6M691</accession>
<feature type="compositionally biased region" description="Low complexity" evidence="1">
    <location>
        <begin position="153"/>
        <end position="169"/>
    </location>
</feature>
<dbReference type="AlphaFoldDB" id="U6M691"/>
<feature type="region of interest" description="Disordered" evidence="1">
    <location>
        <begin position="215"/>
        <end position="253"/>
    </location>
</feature>
<keyword evidence="3" id="KW-1185">Reference proteome</keyword>